<dbReference type="Proteomes" id="UP000244930">
    <property type="component" value="Chromosome"/>
</dbReference>
<organism evidence="2 3">
    <name type="scientific">Parazoarcus communis</name>
    <dbReference type="NCBI Taxonomy" id="41977"/>
    <lineage>
        <taxon>Bacteria</taxon>
        <taxon>Pseudomonadati</taxon>
        <taxon>Pseudomonadota</taxon>
        <taxon>Betaproteobacteria</taxon>
        <taxon>Rhodocyclales</taxon>
        <taxon>Zoogloeaceae</taxon>
        <taxon>Parazoarcus</taxon>
    </lineage>
</organism>
<sequence>MPTITVGLRPFPGTPAASSNADDDTPLPVRALLCTMHATSDGGARFVFELDADPARVRIPAPAESAPADELWQHTCFEVFVASPGEEAYREFNLSPSRQWANYAFTAYRERDNAFSAPAAPRIQYTARADGLTLEAELPASSLPGITTGTDLQIGLAAVIELDTGELEYWALKHPAPAPDFHDRGGFVLTLNMAAPEAA</sequence>
<dbReference type="CDD" id="cd09627">
    <property type="entry name" value="DOMON_murB_like"/>
    <property type="match status" value="1"/>
</dbReference>
<evidence type="ECO:0000313" key="3">
    <source>
        <dbReference type="Proteomes" id="UP000244930"/>
    </source>
</evidence>
<gene>
    <name evidence="2" type="ORF">CEW83_17505</name>
</gene>
<evidence type="ECO:0000256" key="1">
    <source>
        <dbReference type="SAM" id="MobiDB-lite"/>
    </source>
</evidence>
<accession>A0A2U8GXW1</accession>
<dbReference type="AlphaFoldDB" id="A0A2U8GXW1"/>
<reference evidence="2 3" key="1">
    <citation type="submission" date="2017-06" db="EMBL/GenBank/DDBJ databases">
        <title>Azoarcus.</title>
        <authorList>
            <person name="Woo J.-H."/>
            <person name="Kim H.-S."/>
        </authorList>
    </citation>
    <scope>NUCLEOTIDE SEQUENCE [LARGE SCALE GENOMIC DNA]</scope>
    <source>
        <strain evidence="2 3">TSPY31</strain>
    </source>
</reference>
<keyword evidence="3" id="KW-1185">Reference proteome</keyword>
<dbReference type="EMBL" id="CP022187">
    <property type="protein sequence ID" value="AWI77806.1"/>
    <property type="molecule type" value="Genomic_DNA"/>
</dbReference>
<dbReference type="SUPFAM" id="SSF49344">
    <property type="entry name" value="CBD9-like"/>
    <property type="match status" value="1"/>
</dbReference>
<proteinExistence type="predicted"/>
<feature type="region of interest" description="Disordered" evidence="1">
    <location>
        <begin position="1"/>
        <end position="23"/>
    </location>
</feature>
<dbReference type="KEGG" id="acom:CEW83_17505"/>
<name>A0A2U8GXW1_9RHOO</name>
<evidence type="ECO:0000313" key="2">
    <source>
        <dbReference type="EMBL" id="AWI77806.1"/>
    </source>
</evidence>
<evidence type="ECO:0008006" key="4">
    <source>
        <dbReference type="Google" id="ProtNLM"/>
    </source>
</evidence>
<protein>
    <recommendedName>
        <fullName evidence="4">DOMON-like domain-containing protein</fullName>
    </recommendedName>
</protein>
<dbReference type="Gene3D" id="2.60.40.1190">
    <property type="match status" value="1"/>
</dbReference>